<evidence type="ECO:0000259" key="9">
    <source>
        <dbReference type="PROSITE" id="PS00022"/>
    </source>
</evidence>
<feature type="transmembrane region" description="Helical" evidence="8">
    <location>
        <begin position="861"/>
        <end position="879"/>
    </location>
</feature>
<comment type="subcellular location">
    <subcellularLocation>
        <location evidence="1">Cell membrane</location>
        <topology evidence="1">Multi-pass membrane protein</topology>
    </subcellularLocation>
</comment>
<protein>
    <recommendedName>
        <fullName evidence="9 10">EGF-like domain-containing protein</fullName>
    </recommendedName>
</protein>
<accession>A0AAE0Q026</accession>
<feature type="transmembrane region" description="Helical" evidence="8">
    <location>
        <begin position="920"/>
        <end position="941"/>
    </location>
</feature>
<evidence type="ECO:0000256" key="2">
    <source>
        <dbReference type="ARBA" id="ARBA00005542"/>
    </source>
</evidence>
<feature type="region of interest" description="Disordered" evidence="7">
    <location>
        <begin position="1"/>
        <end position="243"/>
    </location>
</feature>
<keyword evidence="4 8" id="KW-0812">Transmembrane</keyword>
<dbReference type="PROSITE" id="PS00022">
    <property type="entry name" value="EGF_1"/>
    <property type="match status" value="1"/>
</dbReference>
<evidence type="ECO:0000256" key="1">
    <source>
        <dbReference type="ARBA" id="ARBA00004651"/>
    </source>
</evidence>
<keyword evidence="6 8" id="KW-0472">Membrane</keyword>
<reference evidence="11" key="1">
    <citation type="submission" date="2023-06" db="EMBL/GenBank/DDBJ databases">
        <title>Male Hemibagrus guttatus genome.</title>
        <authorList>
            <person name="Bian C."/>
        </authorList>
    </citation>
    <scope>NUCLEOTIDE SEQUENCE</scope>
    <source>
        <strain evidence="11">Male_cb2023</strain>
        <tissue evidence="11">Muscle</tissue>
    </source>
</reference>
<keyword evidence="12" id="KW-1185">Reference proteome</keyword>
<sequence>ISNTTTPQQHHNTSASPQHLSNTTTPQQHHNTSATPQHLSNATTHQQRHNTSATPQHLSNTTTPQHHHNTSASPQHLSNTTTPQHHHNTSASPQHISNATTPQQHHNTSATPQHLSITTTPQQHHNTSASPQHLSITTTHQQHHNTSATPQHLSITTTPQHHHNTSATPQHISNTTTPQHHHNTSATPQHISITTTPQHHHNTSATPQHLSNTTTPQQHHNTSASPQHLSITTTHQQHHNTSATPQHLMNNHLWCEHIWKTTITITIIIIIIIIIILRTPTVFVYVSYVSGFYSNTPQRLSKYNWFGNARLFRFQVPEGAELVRWSLTVLRGSGFSCGDHNISVHFRAGAPPVINPINTAFPNSTEFSLAYNLTVSVRNTQTISVTLFNVTQPEAGDWFIAAHLPKDDGKIEQQGLPSCSYLLQPQMYVRRAVDTPILQTNIPLTQTLTQQQAQYRVFVPEFSSKLDVFIGSCSVQSVPASECSLSITLGSASLGQSSVITANCSGDQPCSASLSNPPWNSWVRVSVIVRANVTTTFTISANYTASCKPSSVPSDLNISFPLSSSSLIAAPTNSSPYTNGCVQMPAVLRETLDIFSVRFTIANSSVTALSHIPTVLLLELDTADSGGVLILQLQLNTTSVTGPLDSVRVCVTPSAPVLQLITNQSCDAAFMKGYPLRVSSNETKALLRIPFPKPVTWYLSLQSICNNSDVCGNLSAVVGVSASVSACVDDCGPYGDCRLLRTHSYMYAACVCKTGWLGWSCSDGSSALSFSRQLAAVLLLTLSNLLFIPPIVVALHRGYHAEATVYLFTMFFSTFYHACDQPGVTVLCIMDYDTLQFCDFLGSVVSVWVTIVCMARLKDTLKYVFFLGGTLLIAMAMQLDRRGLWNLLGPVLFALATMLTAWIYRGVKRRHCYPPTWKRWVFFLIPGILSAVIGLCVYAFAQTDSNYYYTHSIWHIVVATSVVFLLPPREKNMPPWGWSHKLCGYKICLNQKEDLHIVS</sequence>
<keyword evidence="3" id="KW-1003">Cell membrane</keyword>
<evidence type="ECO:0000313" key="11">
    <source>
        <dbReference type="EMBL" id="KAK3511102.1"/>
    </source>
</evidence>
<dbReference type="InterPro" id="IPR000742">
    <property type="entry name" value="EGF"/>
</dbReference>
<keyword evidence="5 8" id="KW-1133">Transmembrane helix</keyword>
<evidence type="ECO:0000256" key="8">
    <source>
        <dbReference type="SAM" id="Phobius"/>
    </source>
</evidence>
<dbReference type="PROSITE" id="PS01186">
    <property type="entry name" value="EGF_2"/>
    <property type="match status" value="1"/>
</dbReference>
<dbReference type="InterPro" id="IPR021910">
    <property type="entry name" value="NGX6/PGAP6/MYMK"/>
</dbReference>
<dbReference type="PANTHER" id="PTHR14319:SF7">
    <property type="entry name" value="POST-GPI ATTACHMENT TO PROTEINS FACTOR 6"/>
    <property type="match status" value="1"/>
</dbReference>
<evidence type="ECO:0000259" key="10">
    <source>
        <dbReference type="PROSITE" id="PS01186"/>
    </source>
</evidence>
<evidence type="ECO:0000256" key="7">
    <source>
        <dbReference type="SAM" id="MobiDB-lite"/>
    </source>
</evidence>
<feature type="transmembrane region" description="Helical" evidence="8">
    <location>
        <begin position="774"/>
        <end position="795"/>
    </location>
</feature>
<comment type="caution">
    <text evidence="11">The sequence shown here is derived from an EMBL/GenBank/DDBJ whole genome shotgun (WGS) entry which is preliminary data.</text>
</comment>
<feature type="non-terminal residue" evidence="11">
    <location>
        <position position="1"/>
    </location>
</feature>
<dbReference type="EMBL" id="JAUCMX010000025">
    <property type="protein sequence ID" value="KAK3511102.1"/>
    <property type="molecule type" value="Genomic_DNA"/>
</dbReference>
<feature type="domain" description="EGF-like" evidence="9 10">
    <location>
        <begin position="750"/>
        <end position="761"/>
    </location>
</feature>
<dbReference type="GO" id="GO:0005886">
    <property type="term" value="C:plasma membrane"/>
    <property type="evidence" value="ECO:0007669"/>
    <property type="project" value="UniProtKB-SubCell"/>
</dbReference>
<evidence type="ECO:0000256" key="3">
    <source>
        <dbReference type="ARBA" id="ARBA00022475"/>
    </source>
</evidence>
<dbReference type="PANTHER" id="PTHR14319">
    <property type="entry name" value="FIVE-SPAN TRANSMEMBRANE PROTEIN M83"/>
    <property type="match status" value="1"/>
</dbReference>
<name>A0AAE0Q026_9TELE</name>
<gene>
    <name evidence="11" type="ORF">QTP70_030309</name>
</gene>
<proteinExistence type="inferred from homology"/>
<evidence type="ECO:0000256" key="5">
    <source>
        <dbReference type="ARBA" id="ARBA00022989"/>
    </source>
</evidence>
<evidence type="ECO:0000256" key="4">
    <source>
        <dbReference type="ARBA" id="ARBA00022692"/>
    </source>
</evidence>
<dbReference type="Proteomes" id="UP001274896">
    <property type="component" value="Unassembled WGS sequence"/>
</dbReference>
<organism evidence="11 12">
    <name type="scientific">Hemibagrus guttatus</name>
    <dbReference type="NCBI Taxonomy" id="175788"/>
    <lineage>
        <taxon>Eukaryota</taxon>
        <taxon>Metazoa</taxon>
        <taxon>Chordata</taxon>
        <taxon>Craniata</taxon>
        <taxon>Vertebrata</taxon>
        <taxon>Euteleostomi</taxon>
        <taxon>Actinopterygii</taxon>
        <taxon>Neopterygii</taxon>
        <taxon>Teleostei</taxon>
        <taxon>Ostariophysi</taxon>
        <taxon>Siluriformes</taxon>
        <taxon>Bagridae</taxon>
        <taxon>Hemibagrus</taxon>
    </lineage>
</organism>
<feature type="transmembrane region" description="Helical" evidence="8">
    <location>
        <begin position="885"/>
        <end position="904"/>
    </location>
</feature>
<feature type="transmembrane region" description="Helical" evidence="8">
    <location>
        <begin position="947"/>
        <end position="966"/>
    </location>
</feature>
<evidence type="ECO:0000313" key="12">
    <source>
        <dbReference type="Proteomes" id="UP001274896"/>
    </source>
</evidence>
<comment type="similarity">
    <text evidence="2">Belongs to the TMEM8 family.</text>
</comment>
<evidence type="ECO:0000256" key="6">
    <source>
        <dbReference type="ARBA" id="ARBA00023136"/>
    </source>
</evidence>
<dbReference type="AlphaFoldDB" id="A0AAE0Q026"/>
<dbReference type="Pfam" id="PF12036">
    <property type="entry name" value="DUF3522"/>
    <property type="match status" value="1"/>
</dbReference>